<evidence type="ECO:0000256" key="2">
    <source>
        <dbReference type="SAM" id="Phobius"/>
    </source>
</evidence>
<proteinExistence type="predicted"/>
<feature type="compositionally biased region" description="Low complexity" evidence="1">
    <location>
        <begin position="61"/>
        <end position="72"/>
    </location>
</feature>
<keyword evidence="2" id="KW-0812">Transmembrane</keyword>
<dbReference type="Proteomes" id="UP001303373">
    <property type="component" value="Chromosome 3"/>
</dbReference>
<feature type="compositionally biased region" description="Basic and acidic residues" evidence="1">
    <location>
        <begin position="192"/>
        <end position="254"/>
    </location>
</feature>
<feature type="transmembrane region" description="Helical" evidence="2">
    <location>
        <begin position="6"/>
        <end position="25"/>
    </location>
</feature>
<feature type="region of interest" description="Disordered" evidence="1">
    <location>
        <begin position="181"/>
        <end position="407"/>
    </location>
</feature>
<feature type="compositionally biased region" description="Polar residues" evidence="1">
    <location>
        <begin position="348"/>
        <end position="360"/>
    </location>
</feature>
<feature type="region of interest" description="Disordered" evidence="1">
    <location>
        <begin position="27"/>
        <end position="141"/>
    </location>
</feature>
<organism evidence="3 4">
    <name type="scientific">Acrodontium crateriforme</name>
    <dbReference type="NCBI Taxonomy" id="150365"/>
    <lineage>
        <taxon>Eukaryota</taxon>
        <taxon>Fungi</taxon>
        <taxon>Dikarya</taxon>
        <taxon>Ascomycota</taxon>
        <taxon>Pezizomycotina</taxon>
        <taxon>Dothideomycetes</taxon>
        <taxon>Dothideomycetidae</taxon>
        <taxon>Mycosphaerellales</taxon>
        <taxon>Teratosphaeriaceae</taxon>
        <taxon>Acrodontium</taxon>
    </lineage>
</organism>
<name>A0AAQ3M1P8_9PEZI</name>
<evidence type="ECO:0000256" key="1">
    <source>
        <dbReference type="SAM" id="MobiDB-lite"/>
    </source>
</evidence>
<evidence type="ECO:0000313" key="3">
    <source>
        <dbReference type="EMBL" id="WPG99717.1"/>
    </source>
</evidence>
<feature type="compositionally biased region" description="Low complexity" evidence="1">
    <location>
        <begin position="307"/>
        <end position="320"/>
    </location>
</feature>
<dbReference type="AlphaFoldDB" id="A0AAQ3M1P8"/>
<sequence>MESWQAAQSWALFGVVAVGLAYYYAPKAPRNAPNRAREQVPAADTPKKRKESRPKPAKLQPAAVSVPMPVSVTEAPTPSGNDGVKNRKGKKQGAQPLTSHAEAVQQPEPEEDAIDMSTKQFAEQMAKARQGQKIGGAVPNAQRVRTVKQGSAMTVPNFDSNLVDESSAKNAGDVSDMLESAAAAPSTLRIVASDKPKKEKVAHKPKEVAVETKKQRQNRLKKEAVKEQREEEEKQRKVLAENQRRIARESRGEPAKNGIPIAKPVASNAWSEQPAKPASVSNGTNHGPLLDTFDAESTGSSNGGFGASTAATSTTGASESEQIAQAMRESEDESGWTTVAVPKKQKKTQSTESAGDSTPVAQPESKPKAAPAVKPISGAKPNGFQALDDQYKQRTDLDPSDASNWDP</sequence>
<dbReference type="EMBL" id="CP138582">
    <property type="protein sequence ID" value="WPG99717.1"/>
    <property type="molecule type" value="Genomic_DNA"/>
</dbReference>
<evidence type="ECO:0000313" key="4">
    <source>
        <dbReference type="Proteomes" id="UP001303373"/>
    </source>
</evidence>
<keyword evidence="2" id="KW-1133">Transmembrane helix</keyword>
<keyword evidence="2" id="KW-0472">Membrane</keyword>
<feature type="compositionally biased region" description="Basic residues" evidence="1">
    <location>
        <begin position="47"/>
        <end position="56"/>
    </location>
</feature>
<accession>A0AAQ3M1P8</accession>
<gene>
    <name evidence="3" type="ORF">R9X50_00253600</name>
</gene>
<keyword evidence="4" id="KW-1185">Reference proteome</keyword>
<protein>
    <submittedName>
        <fullName evidence="3">Uncharacterized protein</fullName>
    </submittedName>
</protein>
<reference evidence="3 4" key="1">
    <citation type="submission" date="2023-11" db="EMBL/GenBank/DDBJ databases">
        <title>An acidophilic fungus is an integral part of prey digestion in a carnivorous sundew plant.</title>
        <authorList>
            <person name="Tsai I.J."/>
        </authorList>
    </citation>
    <scope>NUCLEOTIDE SEQUENCE [LARGE SCALE GENOMIC DNA]</scope>
    <source>
        <strain evidence="3">169a</strain>
    </source>
</reference>